<feature type="region of interest" description="Disordered" evidence="1">
    <location>
        <begin position="173"/>
        <end position="211"/>
    </location>
</feature>
<evidence type="ECO:0000313" key="3">
    <source>
        <dbReference type="Proteomes" id="UP001140094"/>
    </source>
</evidence>
<reference evidence="2" key="1">
    <citation type="submission" date="2022-07" db="EMBL/GenBank/DDBJ databases">
        <title>Phylogenomic reconstructions and comparative analyses of Kickxellomycotina fungi.</title>
        <authorList>
            <person name="Reynolds N.K."/>
            <person name="Stajich J.E."/>
            <person name="Barry K."/>
            <person name="Grigoriev I.V."/>
            <person name="Crous P."/>
            <person name="Smith M.E."/>
        </authorList>
    </citation>
    <scope>NUCLEOTIDE SEQUENCE</scope>
    <source>
        <strain evidence="2">NRRL 1565</strain>
    </source>
</reference>
<proteinExistence type="predicted"/>
<evidence type="ECO:0000313" key="2">
    <source>
        <dbReference type="EMBL" id="KAJ2802569.1"/>
    </source>
</evidence>
<organism evidence="2 3">
    <name type="scientific">Coemansia guatemalensis</name>
    <dbReference type="NCBI Taxonomy" id="2761395"/>
    <lineage>
        <taxon>Eukaryota</taxon>
        <taxon>Fungi</taxon>
        <taxon>Fungi incertae sedis</taxon>
        <taxon>Zoopagomycota</taxon>
        <taxon>Kickxellomycotina</taxon>
        <taxon>Kickxellomycetes</taxon>
        <taxon>Kickxellales</taxon>
        <taxon>Kickxellaceae</taxon>
        <taxon>Coemansia</taxon>
    </lineage>
</organism>
<feature type="compositionally biased region" description="Basic and acidic residues" evidence="1">
    <location>
        <begin position="100"/>
        <end position="110"/>
    </location>
</feature>
<accession>A0A9W8I107</accession>
<gene>
    <name evidence="2" type="ORF">H4R20_003230</name>
</gene>
<name>A0A9W8I107_9FUNG</name>
<dbReference type="AlphaFoldDB" id="A0A9W8I107"/>
<comment type="caution">
    <text evidence="2">The sequence shown here is derived from an EMBL/GenBank/DDBJ whole genome shotgun (WGS) entry which is preliminary data.</text>
</comment>
<dbReference type="OrthoDB" id="10266508at2759"/>
<protein>
    <submittedName>
        <fullName evidence="2">Uncharacterized protein</fullName>
    </submittedName>
</protein>
<feature type="region of interest" description="Disordered" evidence="1">
    <location>
        <begin position="90"/>
        <end position="110"/>
    </location>
</feature>
<feature type="compositionally biased region" description="Polar residues" evidence="1">
    <location>
        <begin position="90"/>
        <end position="99"/>
    </location>
</feature>
<keyword evidence="3" id="KW-1185">Reference proteome</keyword>
<sequence>MASLVDTVGTCLARLNEGNFTDSLAAIDGYLGVSAEDSGPGTSEAATGENMAGRGVPIRFGSAGQPADNDEARSDISSFSDVASFCDASSSPDWLSSHQQGDDELSRGHKHTAESVMAGLREMVRREEAWQRAKATYEDHLAQMAMHLQQKTMALNATQGRLASLGYADTDEASAQTQHVAKEPEHASAASDEAASVAPSDGPASSSSNWWSTFLPSEAEQSSGVHGVGKPPNWSPLAMGVSYSTSGDPAYMAPPTPSVGENRYPTPNPAYTTVSPTGEVVCFECIQACERVADAVLKGASAATPLAMPTTKTTLREASGHCWAGPLVVEVPAISARALHLSVIPPAILSD</sequence>
<feature type="compositionally biased region" description="Low complexity" evidence="1">
    <location>
        <begin position="187"/>
        <end position="200"/>
    </location>
</feature>
<evidence type="ECO:0000256" key="1">
    <source>
        <dbReference type="SAM" id="MobiDB-lite"/>
    </source>
</evidence>
<dbReference type="Proteomes" id="UP001140094">
    <property type="component" value="Unassembled WGS sequence"/>
</dbReference>
<dbReference type="EMBL" id="JANBUO010000641">
    <property type="protein sequence ID" value="KAJ2802569.1"/>
    <property type="molecule type" value="Genomic_DNA"/>
</dbReference>